<dbReference type="Pfam" id="PF15998">
    <property type="entry name" value="DUF4773"/>
    <property type="match status" value="1"/>
</dbReference>
<sequence length="297" mass="32387">MLLALGSAEGRGASVMFGPFPTGQDSPVRLFPAGLGFVMTCTLGATSQVLDDMAAIVAILVLLAIGVCESAIINTNQLKVFEVLYKGVYYNPDTKQPLKSEIEDASRLPNTRIGFRGMPCNCEGYSCGCCAGINITRLGLDQKACTNLTYDPYDFAIKMQVTMNNMTIYTNQLSAKNPPPVCFAFPYIPEQLLQMCARFHNIHMPSPDSIHCCMDLQAKVVQAPILVLHFDCMRITSQGITWIKPDQIDSSDDVTSGIAGSEVYDEVNFETDDSQTATVLTTTLSPEDELLIGQLKL</sequence>
<dbReference type="PANTHER" id="PTHR36299:SF1">
    <property type="entry name" value="DUF4773 DOMAIN-CONTAINING PROTEIN"/>
    <property type="match status" value="1"/>
</dbReference>
<reference evidence="3" key="1">
    <citation type="submission" date="2025-08" db="UniProtKB">
        <authorList>
            <consortium name="RefSeq"/>
        </authorList>
    </citation>
    <scope>IDENTIFICATION</scope>
    <source>
        <tissue evidence="3">Thorax and Abdomen</tissue>
    </source>
</reference>
<accession>A0A6J0BFG6</accession>
<evidence type="ECO:0000259" key="1">
    <source>
        <dbReference type="Pfam" id="PF15998"/>
    </source>
</evidence>
<feature type="domain" description="DUF4773" evidence="1">
    <location>
        <begin position="119"/>
        <end position="239"/>
    </location>
</feature>
<dbReference type="PANTHER" id="PTHR36299">
    <property type="entry name" value="AGAP008005-PA"/>
    <property type="match status" value="1"/>
</dbReference>
<protein>
    <submittedName>
        <fullName evidence="3">Uncharacterized protein LOC107218935 isoform X1</fullName>
    </submittedName>
</protein>
<keyword evidence="2" id="KW-1185">Reference proteome</keyword>
<evidence type="ECO:0000313" key="3">
    <source>
        <dbReference type="RefSeq" id="XP_015512463.1"/>
    </source>
</evidence>
<proteinExistence type="predicted"/>
<dbReference type="Proteomes" id="UP000829291">
    <property type="component" value="Chromosome 7"/>
</dbReference>
<dbReference type="InterPro" id="IPR031941">
    <property type="entry name" value="DUF4773"/>
</dbReference>
<name>A0A6J0BFG6_NEOLC</name>
<evidence type="ECO:0000313" key="2">
    <source>
        <dbReference type="Proteomes" id="UP000829291"/>
    </source>
</evidence>
<dbReference type="GeneID" id="107218935"/>
<dbReference type="AlphaFoldDB" id="A0A6J0BFG6"/>
<dbReference type="RefSeq" id="XP_015512463.1">
    <property type="nucleotide sequence ID" value="XM_015656977.2"/>
</dbReference>
<organism evidence="3">
    <name type="scientific">Neodiprion lecontei</name>
    <name type="common">Redheaded pine sawfly</name>
    <dbReference type="NCBI Taxonomy" id="441921"/>
    <lineage>
        <taxon>Eukaryota</taxon>
        <taxon>Metazoa</taxon>
        <taxon>Ecdysozoa</taxon>
        <taxon>Arthropoda</taxon>
        <taxon>Hexapoda</taxon>
        <taxon>Insecta</taxon>
        <taxon>Pterygota</taxon>
        <taxon>Neoptera</taxon>
        <taxon>Endopterygota</taxon>
        <taxon>Hymenoptera</taxon>
        <taxon>Tenthredinoidea</taxon>
        <taxon>Diprionidae</taxon>
        <taxon>Diprioninae</taxon>
        <taxon>Neodiprion</taxon>
    </lineage>
</organism>
<dbReference type="OrthoDB" id="5952164at2759"/>
<gene>
    <name evidence="3" type="primary">LOC107218935</name>
</gene>
<dbReference type="InParanoid" id="A0A6J0BFG6"/>
<dbReference type="KEGG" id="nlo:107218935"/>